<evidence type="ECO:0000256" key="4">
    <source>
        <dbReference type="ARBA" id="ARBA00025742"/>
    </source>
</evidence>
<dbReference type="AlphaFoldDB" id="A0ABD5P0G6"/>
<feature type="domain" description="Calcineurin-like phosphoesterase" evidence="6">
    <location>
        <begin position="26"/>
        <end position="233"/>
    </location>
</feature>
<gene>
    <name evidence="7" type="ORF">ACFOZ7_12510</name>
</gene>
<organism evidence="7 8">
    <name type="scientific">Natribaculum luteum</name>
    <dbReference type="NCBI Taxonomy" id="1586232"/>
    <lineage>
        <taxon>Archaea</taxon>
        <taxon>Methanobacteriati</taxon>
        <taxon>Methanobacteriota</taxon>
        <taxon>Stenosarchaea group</taxon>
        <taxon>Halobacteria</taxon>
        <taxon>Halobacteriales</taxon>
        <taxon>Natrialbaceae</taxon>
        <taxon>Natribaculum</taxon>
    </lineage>
</organism>
<evidence type="ECO:0000256" key="5">
    <source>
        <dbReference type="SAM" id="MobiDB-lite"/>
    </source>
</evidence>
<comment type="caution">
    <text evidence="7">The sequence shown here is derived from an EMBL/GenBank/DDBJ whole genome shotgun (WGS) entry which is preliminary data.</text>
</comment>
<keyword evidence="2 7" id="KW-0378">Hydrolase</keyword>
<dbReference type="Proteomes" id="UP001595821">
    <property type="component" value="Unassembled WGS sequence"/>
</dbReference>
<dbReference type="PANTHER" id="PTHR42988">
    <property type="entry name" value="PHOSPHOHYDROLASE"/>
    <property type="match status" value="1"/>
</dbReference>
<dbReference type="PANTHER" id="PTHR42988:SF2">
    <property type="entry name" value="CYCLIC NUCLEOTIDE PHOSPHODIESTERASE CBUA0032-RELATED"/>
    <property type="match status" value="1"/>
</dbReference>
<dbReference type="InterPro" id="IPR004843">
    <property type="entry name" value="Calcineurin-like_PHP"/>
</dbReference>
<sequence length="317" mass="35122">MSETDDTAERQPIARLPRPTATSPTTIAVVGDPHVSTRREGGQRLPEHSEEHFRRAIADINRRDVDGTVSVGDLSANGGPWDFEAIDSLLSDLQSPFVSVPGNHDVPATSSADHEVLPQEEFEERYAGGSVPLVRQFGDVDIVGLDSMRLQRALDSEATEEQIEWLDERLVGLDDPVVMLHHPLPGMTDWLSRYEDRVEELTIPRLWENPDPLLDVLENRDVPLVLSGHKHMPGIARTRGVWEAMAPSTCTFPQGYLLLEITRSGTDVSFVPVADHEGLEEAFLRRHTAFTKTRMYASAAAILLSSPPIDARNGDTK</sequence>
<evidence type="ECO:0000256" key="2">
    <source>
        <dbReference type="ARBA" id="ARBA00022801"/>
    </source>
</evidence>
<dbReference type="GO" id="GO:0016787">
    <property type="term" value="F:hydrolase activity"/>
    <property type="evidence" value="ECO:0007669"/>
    <property type="project" value="UniProtKB-KW"/>
</dbReference>
<dbReference type="EC" id="3.1.-.-" evidence="7"/>
<dbReference type="Gene3D" id="3.60.21.10">
    <property type="match status" value="1"/>
</dbReference>
<protein>
    <submittedName>
        <fullName evidence="7">Metallophosphoesterase family protein</fullName>
        <ecNumber evidence="7">3.1.-.-</ecNumber>
    </submittedName>
</protein>
<evidence type="ECO:0000313" key="7">
    <source>
        <dbReference type="EMBL" id="MFC4247772.1"/>
    </source>
</evidence>
<dbReference type="EMBL" id="JBHSDJ010000096">
    <property type="protein sequence ID" value="MFC4247772.1"/>
    <property type="molecule type" value="Genomic_DNA"/>
</dbReference>
<keyword evidence="1" id="KW-0479">Metal-binding</keyword>
<feature type="compositionally biased region" description="Basic and acidic residues" evidence="5">
    <location>
        <begin position="35"/>
        <end position="50"/>
    </location>
</feature>
<evidence type="ECO:0000256" key="1">
    <source>
        <dbReference type="ARBA" id="ARBA00022723"/>
    </source>
</evidence>
<evidence type="ECO:0000256" key="3">
    <source>
        <dbReference type="ARBA" id="ARBA00023004"/>
    </source>
</evidence>
<name>A0ABD5P0G6_9EURY</name>
<dbReference type="SUPFAM" id="SSF56300">
    <property type="entry name" value="Metallo-dependent phosphatases"/>
    <property type="match status" value="1"/>
</dbReference>
<evidence type="ECO:0000313" key="8">
    <source>
        <dbReference type="Proteomes" id="UP001595821"/>
    </source>
</evidence>
<proteinExistence type="inferred from homology"/>
<reference evidence="7 8" key="1">
    <citation type="journal article" date="2014" name="Int. J. Syst. Evol. Microbiol.">
        <title>Complete genome sequence of Corynebacterium casei LMG S-19264T (=DSM 44701T), isolated from a smear-ripened cheese.</title>
        <authorList>
            <consortium name="US DOE Joint Genome Institute (JGI-PGF)"/>
            <person name="Walter F."/>
            <person name="Albersmeier A."/>
            <person name="Kalinowski J."/>
            <person name="Ruckert C."/>
        </authorList>
    </citation>
    <scope>NUCLEOTIDE SEQUENCE [LARGE SCALE GENOMIC DNA]</scope>
    <source>
        <strain evidence="7 8">IBRC-M 10912</strain>
    </source>
</reference>
<feature type="region of interest" description="Disordered" evidence="5">
    <location>
        <begin position="1"/>
        <end position="50"/>
    </location>
</feature>
<dbReference type="GO" id="GO:0046872">
    <property type="term" value="F:metal ion binding"/>
    <property type="evidence" value="ECO:0007669"/>
    <property type="project" value="UniProtKB-KW"/>
</dbReference>
<evidence type="ECO:0000259" key="6">
    <source>
        <dbReference type="Pfam" id="PF00149"/>
    </source>
</evidence>
<accession>A0ABD5P0G6</accession>
<dbReference type="Pfam" id="PF00149">
    <property type="entry name" value="Metallophos"/>
    <property type="match status" value="1"/>
</dbReference>
<dbReference type="InterPro" id="IPR050884">
    <property type="entry name" value="CNP_phosphodiesterase-III"/>
</dbReference>
<dbReference type="RefSeq" id="WP_246975697.1">
    <property type="nucleotide sequence ID" value="NZ_CP095398.1"/>
</dbReference>
<dbReference type="GeneID" id="71856519"/>
<dbReference type="InterPro" id="IPR029052">
    <property type="entry name" value="Metallo-depent_PP-like"/>
</dbReference>
<keyword evidence="3" id="KW-0408">Iron</keyword>
<comment type="similarity">
    <text evidence="4">Belongs to the cyclic nucleotide phosphodiesterase class-III family.</text>
</comment>